<dbReference type="InterPro" id="IPR018966">
    <property type="entry name" value="VTC_domain"/>
</dbReference>
<reference evidence="2" key="1">
    <citation type="submission" date="2019-08" db="EMBL/GenBank/DDBJ databases">
        <authorList>
            <person name="Kucharzyk K."/>
            <person name="Murdoch R.W."/>
            <person name="Higgins S."/>
            <person name="Loffler F."/>
        </authorList>
    </citation>
    <scope>NUCLEOTIDE SEQUENCE</scope>
</reference>
<protein>
    <recommendedName>
        <fullName evidence="1">VTC domain-containing protein</fullName>
    </recommendedName>
</protein>
<sequence length="68" mass="7779">MEIKTSKSIPLWLTRLLSEYRVYPASFSKYGAEYMRLLKNSALPQMVYRLGAQSPVLALGDNRKRVTA</sequence>
<evidence type="ECO:0000313" key="2">
    <source>
        <dbReference type="EMBL" id="MPN57406.1"/>
    </source>
</evidence>
<proteinExistence type="predicted"/>
<accession>A0A645J1S0</accession>
<name>A0A645J1S0_9ZZZZ</name>
<dbReference type="Pfam" id="PF09359">
    <property type="entry name" value="VTC"/>
    <property type="match status" value="1"/>
</dbReference>
<dbReference type="AlphaFoldDB" id="A0A645J1S0"/>
<dbReference type="EMBL" id="VSSQ01128895">
    <property type="protein sequence ID" value="MPN57406.1"/>
    <property type="molecule type" value="Genomic_DNA"/>
</dbReference>
<organism evidence="2">
    <name type="scientific">bioreactor metagenome</name>
    <dbReference type="NCBI Taxonomy" id="1076179"/>
    <lineage>
        <taxon>unclassified sequences</taxon>
        <taxon>metagenomes</taxon>
        <taxon>ecological metagenomes</taxon>
    </lineage>
</organism>
<comment type="caution">
    <text evidence="2">The sequence shown here is derived from an EMBL/GenBank/DDBJ whole genome shotgun (WGS) entry which is preliminary data.</text>
</comment>
<feature type="domain" description="VTC" evidence="1">
    <location>
        <begin position="1"/>
        <end position="35"/>
    </location>
</feature>
<evidence type="ECO:0000259" key="1">
    <source>
        <dbReference type="Pfam" id="PF09359"/>
    </source>
</evidence>
<gene>
    <name evidence="2" type="ORF">SDC9_205100</name>
</gene>